<name>W4VP52_9BACI</name>
<proteinExistence type="predicted"/>
<organism evidence="1 2">
    <name type="scientific">Gracilibacillus boraciitolerans JCM 21714</name>
    <dbReference type="NCBI Taxonomy" id="1298598"/>
    <lineage>
        <taxon>Bacteria</taxon>
        <taxon>Bacillati</taxon>
        <taxon>Bacillota</taxon>
        <taxon>Bacilli</taxon>
        <taxon>Bacillales</taxon>
        <taxon>Bacillaceae</taxon>
        <taxon>Gracilibacillus</taxon>
    </lineage>
</organism>
<dbReference type="EMBL" id="BAVS01000028">
    <property type="protein sequence ID" value="GAE94623.1"/>
    <property type="molecule type" value="Genomic_DNA"/>
</dbReference>
<protein>
    <submittedName>
        <fullName evidence="1">Uncharacterized protein</fullName>
    </submittedName>
</protein>
<dbReference type="RefSeq" id="WP_235182887.1">
    <property type="nucleotide sequence ID" value="NZ_BAVS01000028.1"/>
</dbReference>
<gene>
    <name evidence="1" type="ORF">JCM21714_3798</name>
</gene>
<reference evidence="1 2" key="1">
    <citation type="journal article" date="2014" name="Genome Announc.">
        <title>Draft Genome Sequence of the Boron-Tolerant and Moderately Halotolerant Bacterium Gracilibacillus boraciitolerans JCM 21714T.</title>
        <authorList>
            <person name="Ahmed I."/>
            <person name="Oshima K."/>
            <person name="Suda W."/>
            <person name="Kitamura K."/>
            <person name="Iida T."/>
            <person name="Ohmori Y."/>
            <person name="Fujiwara T."/>
            <person name="Hattori M."/>
            <person name="Ohkuma M."/>
        </authorList>
    </citation>
    <scope>NUCLEOTIDE SEQUENCE [LARGE SCALE GENOMIC DNA]</scope>
    <source>
        <strain evidence="1 2">JCM 21714</strain>
    </source>
</reference>
<dbReference type="STRING" id="1298598.JCM21714_3798"/>
<evidence type="ECO:0000313" key="1">
    <source>
        <dbReference type="EMBL" id="GAE94623.1"/>
    </source>
</evidence>
<evidence type="ECO:0000313" key="2">
    <source>
        <dbReference type="Proteomes" id="UP000019102"/>
    </source>
</evidence>
<dbReference type="AlphaFoldDB" id="W4VP52"/>
<comment type="caution">
    <text evidence="1">The sequence shown here is derived from an EMBL/GenBank/DDBJ whole genome shotgun (WGS) entry which is preliminary data.</text>
</comment>
<accession>W4VP52</accession>
<keyword evidence="2" id="KW-1185">Reference proteome</keyword>
<sequence length="61" mass="7556">MELQLIEIYIPINRLDAFLSEIEEFHVIEKWHTQITDKEELVKILIKKKYTEEIFKFFRSK</sequence>
<dbReference type="Proteomes" id="UP000019102">
    <property type="component" value="Unassembled WGS sequence"/>
</dbReference>